<comment type="caution">
    <text evidence="2">The sequence shown here is derived from an EMBL/GenBank/DDBJ whole genome shotgun (WGS) entry which is preliminary data.</text>
</comment>
<proteinExistence type="predicted"/>
<evidence type="ECO:0000256" key="1">
    <source>
        <dbReference type="SAM" id="MobiDB-lite"/>
    </source>
</evidence>
<dbReference type="EMBL" id="LXQA010787193">
    <property type="protein sequence ID" value="MCI70990.1"/>
    <property type="molecule type" value="Genomic_DNA"/>
</dbReference>
<accession>A0A392UEX9</accession>
<dbReference type="Proteomes" id="UP000265520">
    <property type="component" value="Unassembled WGS sequence"/>
</dbReference>
<feature type="region of interest" description="Disordered" evidence="1">
    <location>
        <begin position="1"/>
        <end position="23"/>
    </location>
</feature>
<evidence type="ECO:0000313" key="2">
    <source>
        <dbReference type="EMBL" id="MCI70990.1"/>
    </source>
</evidence>
<protein>
    <submittedName>
        <fullName evidence="2">Uncharacterized protein</fullName>
    </submittedName>
</protein>
<dbReference type="AlphaFoldDB" id="A0A392UEX9"/>
<reference evidence="2 3" key="1">
    <citation type="journal article" date="2018" name="Front. Plant Sci.">
        <title>Red Clover (Trifolium pratense) and Zigzag Clover (T. medium) - A Picture of Genomic Similarities and Differences.</title>
        <authorList>
            <person name="Dluhosova J."/>
            <person name="Istvanek J."/>
            <person name="Nedelnik J."/>
            <person name="Repkova J."/>
        </authorList>
    </citation>
    <scope>NUCLEOTIDE SEQUENCE [LARGE SCALE GENOMIC DNA]</scope>
    <source>
        <strain evidence="3">cv. 10/8</strain>
        <tissue evidence="2">Leaf</tissue>
    </source>
</reference>
<sequence>MSQINVRPEMKIHQVLKRTGPEA</sequence>
<name>A0A392UEX9_9FABA</name>
<evidence type="ECO:0000313" key="3">
    <source>
        <dbReference type="Proteomes" id="UP000265520"/>
    </source>
</evidence>
<feature type="non-terminal residue" evidence="2">
    <location>
        <position position="23"/>
    </location>
</feature>
<keyword evidence="3" id="KW-1185">Reference proteome</keyword>
<organism evidence="2 3">
    <name type="scientific">Trifolium medium</name>
    <dbReference type="NCBI Taxonomy" id="97028"/>
    <lineage>
        <taxon>Eukaryota</taxon>
        <taxon>Viridiplantae</taxon>
        <taxon>Streptophyta</taxon>
        <taxon>Embryophyta</taxon>
        <taxon>Tracheophyta</taxon>
        <taxon>Spermatophyta</taxon>
        <taxon>Magnoliopsida</taxon>
        <taxon>eudicotyledons</taxon>
        <taxon>Gunneridae</taxon>
        <taxon>Pentapetalae</taxon>
        <taxon>rosids</taxon>
        <taxon>fabids</taxon>
        <taxon>Fabales</taxon>
        <taxon>Fabaceae</taxon>
        <taxon>Papilionoideae</taxon>
        <taxon>50 kb inversion clade</taxon>
        <taxon>NPAAA clade</taxon>
        <taxon>Hologalegina</taxon>
        <taxon>IRL clade</taxon>
        <taxon>Trifolieae</taxon>
        <taxon>Trifolium</taxon>
    </lineage>
</organism>